<dbReference type="Proteomes" id="UP000215738">
    <property type="component" value="Unassembled WGS sequence"/>
</dbReference>
<organism evidence="3 5">
    <name type="scientific">Actinobacillus seminis</name>
    <dbReference type="NCBI Taxonomy" id="722"/>
    <lineage>
        <taxon>Bacteria</taxon>
        <taxon>Pseudomonadati</taxon>
        <taxon>Pseudomonadota</taxon>
        <taxon>Gammaproteobacteria</taxon>
        <taxon>Pasteurellales</taxon>
        <taxon>Pasteurellaceae</taxon>
        <taxon>Actinobacillus</taxon>
    </lineage>
</organism>
<dbReference type="InterPro" id="IPR052026">
    <property type="entry name" value="ExeA_AAA_ATPase_DNA-bind"/>
</dbReference>
<dbReference type="OrthoDB" id="9801665at2"/>
<dbReference type="InterPro" id="IPR049945">
    <property type="entry name" value="AAA_22"/>
</dbReference>
<dbReference type="AlphaFoldDB" id="A0A263HAB4"/>
<dbReference type="Proteomes" id="UP000254507">
    <property type="component" value="Unassembled WGS sequence"/>
</dbReference>
<dbReference type="EMBL" id="UFSB01000001">
    <property type="protein sequence ID" value="SUU37378.1"/>
    <property type="molecule type" value="Genomic_DNA"/>
</dbReference>
<keyword evidence="4" id="KW-1185">Reference proteome</keyword>
<dbReference type="RefSeq" id="WP_094946908.1">
    <property type="nucleotide sequence ID" value="NZ_NLFK01000009.1"/>
</dbReference>
<gene>
    <name evidence="2" type="ORF">CFY87_09215</name>
    <name evidence="3" type="ORF">NCTC10851_01541</name>
</gene>
<evidence type="ECO:0000259" key="1">
    <source>
        <dbReference type="PROSITE" id="PS50943"/>
    </source>
</evidence>
<dbReference type="GO" id="GO:0003677">
    <property type="term" value="F:DNA binding"/>
    <property type="evidence" value="ECO:0007669"/>
    <property type="project" value="InterPro"/>
</dbReference>
<proteinExistence type="predicted"/>
<evidence type="ECO:0000313" key="5">
    <source>
        <dbReference type="Proteomes" id="UP000254507"/>
    </source>
</evidence>
<dbReference type="SUPFAM" id="SSF52540">
    <property type="entry name" value="P-loop containing nucleoside triphosphate hydrolases"/>
    <property type="match status" value="1"/>
</dbReference>
<dbReference type="InterPro" id="IPR003593">
    <property type="entry name" value="AAA+_ATPase"/>
</dbReference>
<name>A0A263HAB4_9PAST</name>
<dbReference type="Gene3D" id="3.40.50.300">
    <property type="entry name" value="P-loop containing nucleotide triphosphate hydrolases"/>
    <property type="match status" value="1"/>
</dbReference>
<dbReference type="GO" id="GO:0016887">
    <property type="term" value="F:ATP hydrolysis activity"/>
    <property type="evidence" value="ECO:0007669"/>
    <property type="project" value="InterPro"/>
</dbReference>
<dbReference type="Pfam" id="PF13401">
    <property type="entry name" value="AAA_22"/>
    <property type="match status" value="1"/>
</dbReference>
<dbReference type="PANTHER" id="PTHR35894">
    <property type="entry name" value="GENERAL SECRETION PATHWAY PROTEIN A-RELATED"/>
    <property type="match status" value="1"/>
</dbReference>
<dbReference type="InParanoid" id="A0A263HAB4"/>
<dbReference type="PANTHER" id="PTHR35894:SF5">
    <property type="entry name" value="MU-LIKE PROPHAGE FLUMU DNA TRANSPOSITION PROTEIN B"/>
    <property type="match status" value="1"/>
</dbReference>
<dbReference type="InterPro" id="IPR010982">
    <property type="entry name" value="Lambda_DNA-bd_dom_sf"/>
</dbReference>
<dbReference type="SMART" id="SM00530">
    <property type="entry name" value="HTH_XRE"/>
    <property type="match status" value="1"/>
</dbReference>
<dbReference type="SUPFAM" id="SSF47413">
    <property type="entry name" value="lambda repressor-like DNA-binding domains"/>
    <property type="match status" value="1"/>
</dbReference>
<sequence>MKNKELQRFMTNSGMTQKQIAQALSVSVGTISLYLKDQYAGDVQRLDDKVAEYLARQDQKILKTHYNRQFVSTLAARKTMDVMQYAHTEGKIVVVYGAAGLGKTATLKEYAVRYPSSMLIETDPGYNPRVLLHKIAETCGVVAQGGNHDVFEKIVEKLDGSERLLIIDEAELLSTRSLEFVRRLHDKTQIGVVLAGMPRLLVNLRGKSGEFAQLYSRVNNTHNFGNALPDKDLAMLTESALGTGEFNDAFIKFSKGNARRLSNLMSGVVRLSKLNECDITYEMIEEYNKMLIS</sequence>
<dbReference type="PROSITE" id="PS50943">
    <property type="entry name" value="HTH_CROC1"/>
    <property type="match status" value="1"/>
</dbReference>
<accession>A0A263HAB4</accession>
<reference evidence="3 5" key="2">
    <citation type="submission" date="2018-06" db="EMBL/GenBank/DDBJ databases">
        <authorList>
            <consortium name="Pathogen Informatics"/>
            <person name="Doyle S."/>
        </authorList>
    </citation>
    <scope>NUCLEOTIDE SEQUENCE [LARGE SCALE GENOMIC DNA]</scope>
    <source>
        <strain evidence="3 5">NCTC10851</strain>
    </source>
</reference>
<evidence type="ECO:0000313" key="4">
    <source>
        <dbReference type="Proteomes" id="UP000215738"/>
    </source>
</evidence>
<dbReference type="CDD" id="cd00093">
    <property type="entry name" value="HTH_XRE"/>
    <property type="match status" value="1"/>
</dbReference>
<protein>
    <submittedName>
        <fullName evidence="2">Transcriptional regulator</fullName>
    </submittedName>
</protein>
<dbReference type="SMART" id="SM00382">
    <property type="entry name" value="AAA"/>
    <property type="match status" value="1"/>
</dbReference>
<dbReference type="Gene3D" id="1.10.260.40">
    <property type="entry name" value="lambda repressor-like DNA-binding domains"/>
    <property type="match status" value="1"/>
</dbReference>
<dbReference type="EMBL" id="NLFK01000009">
    <property type="protein sequence ID" value="OZN24413.1"/>
    <property type="molecule type" value="Genomic_DNA"/>
</dbReference>
<dbReference type="InterPro" id="IPR027417">
    <property type="entry name" value="P-loop_NTPase"/>
</dbReference>
<reference evidence="2 4" key="1">
    <citation type="submission" date="2017-07" db="EMBL/GenBank/DDBJ databases">
        <title>Virulence factors identified in Actinobacillus seminis.</title>
        <authorList>
            <person name="Negrete-Abascal E."/>
            <person name="Vaca-Pacheco S."/>
            <person name="Montes-Garcia F."/>
            <person name="Leyto-Gil A.M."/>
            <person name="Fragoso-Garcia E."/>
            <person name="Carvente-Garcia R."/>
            <person name="Perez-Agueros S."/>
            <person name="Castelan-Sanchez H.G."/>
            <person name="Garcia-Molina A."/>
            <person name="Villamar T.E."/>
            <person name="Vazquez-Cruz C."/>
        </authorList>
    </citation>
    <scope>NUCLEOTIDE SEQUENCE [LARGE SCALE GENOMIC DNA]</scope>
    <source>
        <strain evidence="2 4">ATCC 15768</strain>
    </source>
</reference>
<evidence type="ECO:0000313" key="2">
    <source>
        <dbReference type="EMBL" id="OZN24413.1"/>
    </source>
</evidence>
<dbReference type="InterPro" id="IPR001387">
    <property type="entry name" value="Cro/C1-type_HTH"/>
</dbReference>
<feature type="domain" description="HTH cro/C1-type" evidence="1">
    <location>
        <begin position="6"/>
        <end position="46"/>
    </location>
</feature>
<evidence type="ECO:0000313" key="3">
    <source>
        <dbReference type="EMBL" id="SUU37378.1"/>
    </source>
</evidence>